<sequence length="74" mass="8468">MTTEGETDALFFFLPFANRPGTDLMSKHILQTDEVKSAIIEAVIGRKAIGHYWPRPTEWANRMRSDVLYATEQP</sequence>
<proteinExistence type="predicted"/>
<organism evidence="1">
    <name type="scientific">Rhizopus microsporus var. microsporus</name>
    <dbReference type="NCBI Taxonomy" id="86635"/>
    <lineage>
        <taxon>Eukaryota</taxon>
        <taxon>Fungi</taxon>
        <taxon>Fungi incertae sedis</taxon>
        <taxon>Mucoromycota</taxon>
        <taxon>Mucoromycotina</taxon>
        <taxon>Mucoromycetes</taxon>
        <taxon>Mucorales</taxon>
        <taxon>Mucorineae</taxon>
        <taxon>Rhizopodaceae</taxon>
        <taxon>Rhizopus</taxon>
    </lineage>
</organism>
<evidence type="ECO:0000313" key="1">
    <source>
        <dbReference type="EMBL" id="ORE00737.1"/>
    </source>
</evidence>
<accession>A0A1X0QLV1</accession>
<dbReference type="EMBL" id="KV922320">
    <property type="protein sequence ID" value="ORE00737.1"/>
    <property type="molecule type" value="Genomic_DNA"/>
</dbReference>
<dbReference type="OrthoDB" id="2257025at2759"/>
<dbReference type="AlphaFoldDB" id="A0A1X0QLV1"/>
<protein>
    <submittedName>
        <fullName evidence="1">Uncharacterized protein</fullName>
    </submittedName>
</protein>
<gene>
    <name evidence="1" type="ORF">BCV72DRAFT_339875</name>
</gene>
<reference evidence="1" key="1">
    <citation type="journal article" date="2016" name="Proc. Natl. Acad. Sci. U.S.A.">
        <title>Lipid metabolic changes in an early divergent fungus govern the establishment of a mutualistic symbiosis with endobacteria.</title>
        <authorList>
            <person name="Lastovetsky O.A."/>
            <person name="Gaspar M.L."/>
            <person name="Mondo S.J."/>
            <person name="LaButti K.M."/>
            <person name="Sandor L."/>
            <person name="Grigoriev I.V."/>
            <person name="Henry S.A."/>
            <person name="Pawlowska T.E."/>
        </authorList>
    </citation>
    <scope>NUCLEOTIDE SEQUENCE [LARGE SCALE GENOMIC DNA]</scope>
    <source>
        <strain evidence="1">ATCC 52814</strain>
    </source>
</reference>
<name>A0A1X0QLV1_RHIZD</name>
<dbReference type="VEuPathDB" id="FungiDB:BCV72DRAFT_339875"/>
<dbReference type="Proteomes" id="UP000242414">
    <property type="component" value="Unassembled WGS sequence"/>
</dbReference>